<organism evidence="1 2">
    <name type="scientific">Liparis tanakae</name>
    <name type="common">Tanaka's snailfish</name>
    <dbReference type="NCBI Taxonomy" id="230148"/>
    <lineage>
        <taxon>Eukaryota</taxon>
        <taxon>Metazoa</taxon>
        <taxon>Chordata</taxon>
        <taxon>Craniata</taxon>
        <taxon>Vertebrata</taxon>
        <taxon>Euteleostomi</taxon>
        <taxon>Actinopterygii</taxon>
        <taxon>Neopterygii</taxon>
        <taxon>Teleostei</taxon>
        <taxon>Neoteleostei</taxon>
        <taxon>Acanthomorphata</taxon>
        <taxon>Eupercaria</taxon>
        <taxon>Perciformes</taxon>
        <taxon>Cottioidei</taxon>
        <taxon>Cottales</taxon>
        <taxon>Liparidae</taxon>
        <taxon>Liparis</taxon>
    </lineage>
</organism>
<keyword evidence="2" id="KW-1185">Reference proteome</keyword>
<gene>
    <name evidence="1" type="ORF">EYF80_030613</name>
</gene>
<name>A0A4Z2H251_9TELE</name>
<comment type="caution">
    <text evidence="1">The sequence shown here is derived from an EMBL/GenBank/DDBJ whole genome shotgun (WGS) entry which is preliminary data.</text>
</comment>
<proteinExistence type="predicted"/>
<protein>
    <submittedName>
        <fullName evidence="1">Uncharacterized protein</fullName>
    </submittedName>
</protein>
<reference evidence="1 2" key="1">
    <citation type="submission" date="2019-03" db="EMBL/GenBank/DDBJ databases">
        <title>First draft genome of Liparis tanakae, snailfish: a comprehensive survey of snailfish specific genes.</title>
        <authorList>
            <person name="Kim W."/>
            <person name="Song I."/>
            <person name="Jeong J.-H."/>
            <person name="Kim D."/>
            <person name="Kim S."/>
            <person name="Ryu S."/>
            <person name="Song J.Y."/>
            <person name="Lee S.K."/>
        </authorList>
    </citation>
    <scope>NUCLEOTIDE SEQUENCE [LARGE SCALE GENOMIC DNA]</scope>
    <source>
        <tissue evidence="1">Muscle</tissue>
    </source>
</reference>
<dbReference type="AlphaFoldDB" id="A0A4Z2H251"/>
<evidence type="ECO:0000313" key="1">
    <source>
        <dbReference type="EMBL" id="TNN59163.1"/>
    </source>
</evidence>
<accession>A0A4Z2H251</accession>
<sequence length="120" mass="14040">MFHVHLRLTSRRATYRRYHRWINRAALIAGDQQGEKEATRLFVIPASSSCPWCDSQRTTTRKWWETSDAQGLHARSEDLRDALLLSSLRCFTHNRGQDNIVKYPKVKPGYQKIKSQVPRS</sequence>
<dbReference type="Proteomes" id="UP000314294">
    <property type="component" value="Unassembled WGS sequence"/>
</dbReference>
<evidence type="ECO:0000313" key="2">
    <source>
        <dbReference type="Proteomes" id="UP000314294"/>
    </source>
</evidence>
<dbReference type="EMBL" id="SRLO01000362">
    <property type="protein sequence ID" value="TNN59163.1"/>
    <property type="molecule type" value="Genomic_DNA"/>
</dbReference>